<organism evidence="13">
    <name type="scientific">Soboliphyme baturini</name>
    <dbReference type="NCBI Taxonomy" id="241478"/>
    <lineage>
        <taxon>Eukaryota</taxon>
        <taxon>Metazoa</taxon>
        <taxon>Ecdysozoa</taxon>
        <taxon>Nematoda</taxon>
        <taxon>Enoplea</taxon>
        <taxon>Dorylaimia</taxon>
        <taxon>Dioctophymatida</taxon>
        <taxon>Dioctophymatoidea</taxon>
        <taxon>Soboliphymatidae</taxon>
        <taxon>Soboliphyme</taxon>
    </lineage>
</organism>
<name>A0A183J3D8_9BILA</name>
<evidence type="ECO:0000256" key="4">
    <source>
        <dbReference type="ARBA" id="ARBA00022490"/>
    </source>
</evidence>
<dbReference type="GO" id="GO:0030239">
    <property type="term" value="P:myofibril assembly"/>
    <property type="evidence" value="ECO:0007669"/>
    <property type="project" value="UniProtKB-ARBA"/>
</dbReference>
<gene>
    <name evidence="11" type="ORF">SBAD_LOCUS10386</name>
</gene>
<evidence type="ECO:0000259" key="10">
    <source>
        <dbReference type="Pfam" id="PF01576"/>
    </source>
</evidence>
<evidence type="ECO:0000256" key="7">
    <source>
        <dbReference type="ARBA" id="ARBA00023175"/>
    </source>
</evidence>
<keyword evidence="12" id="KW-1185">Reference proteome</keyword>
<evidence type="ECO:0000313" key="12">
    <source>
        <dbReference type="Proteomes" id="UP000270296"/>
    </source>
</evidence>
<evidence type="ECO:0000256" key="2">
    <source>
        <dbReference type="ARBA" id="ARBA00008447"/>
    </source>
</evidence>
<reference evidence="11 12" key="2">
    <citation type="submission" date="2018-11" db="EMBL/GenBank/DDBJ databases">
        <authorList>
            <consortium name="Pathogen Informatics"/>
        </authorList>
    </citation>
    <scope>NUCLEOTIDE SEQUENCE [LARGE SCALE GENOMIC DNA]</scope>
</reference>
<proteinExistence type="inferred from homology"/>
<dbReference type="OrthoDB" id="2018427at2759"/>
<dbReference type="AlphaFoldDB" id="A0A183J3D8"/>
<dbReference type="Gene3D" id="1.20.5.340">
    <property type="match status" value="1"/>
</dbReference>
<dbReference type="GO" id="GO:0030016">
    <property type="term" value="C:myofibril"/>
    <property type="evidence" value="ECO:0007669"/>
    <property type="project" value="UniProtKB-SubCell"/>
</dbReference>
<feature type="coiled-coil region" evidence="9">
    <location>
        <begin position="48"/>
        <end position="153"/>
    </location>
</feature>
<evidence type="ECO:0000256" key="1">
    <source>
        <dbReference type="ARBA" id="ARBA00004657"/>
    </source>
</evidence>
<dbReference type="Proteomes" id="UP000270296">
    <property type="component" value="Unassembled WGS sequence"/>
</dbReference>
<dbReference type="Pfam" id="PF01576">
    <property type="entry name" value="Myosin_tail_1"/>
    <property type="match status" value="1"/>
</dbReference>
<evidence type="ECO:0000313" key="13">
    <source>
        <dbReference type="WBParaSite" id="SBAD_0001075101-mRNA-1"/>
    </source>
</evidence>
<accession>A0A183J3D8</accession>
<dbReference type="WBParaSite" id="SBAD_0001075101-mRNA-1">
    <property type="protein sequence ID" value="SBAD_0001075101-mRNA-1"/>
    <property type="gene ID" value="SBAD_0001075101"/>
</dbReference>
<keyword evidence="3" id="KW-0787">Thick filament</keyword>
<protein>
    <submittedName>
        <fullName evidence="13">Myosin_tail_1 domain-containing protein</fullName>
    </submittedName>
</protein>
<keyword evidence="8" id="KW-0514">Muscle protein</keyword>
<keyword evidence="5 9" id="KW-0175">Coiled coil</keyword>
<dbReference type="GO" id="GO:0016459">
    <property type="term" value="C:myosin complex"/>
    <property type="evidence" value="ECO:0007669"/>
    <property type="project" value="UniProtKB-KW"/>
</dbReference>
<dbReference type="EMBL" id="UZAM01014004">
    <property type="protein sequence ID" value="VDP31451.1"/>
    <property type="molecule type" value="Genomic_DNA"/>
</dbReference>
<feature type="domain" description="Myosin tail" evidence="10">
    <location>
        <begin position="49"/>
        <end position="154"/>
    </location>
</feature>
<comment type="subcellular location">
    <subcellularLocation>
        <location evidence="1">Cytoplasm</location>
        <location evidence="1">Myofibril</location>
    </subcellularLocation>
</comment>
<reference evidence="13" key="1">
    <citation type="submission" date="2016-06" db="UniProtKB">
        <authorList>
            <consortium name="WormBaseParasite"/>
        </authorList>
    </citation>
    <scope>IDENTIFICATION</scope>
</reference>
<keyword evidence="6" id="KW-0518">Myosin</keyword>
<comment type="similarity">
    <text evidence="2">Belongs to the paramyosin family.</text>
</comment>
<evidence type="ECO:0000256" key="9">
    <source>
        <dbReference type="SAM" id="Coils"/>
    </source>
</evidence>
<sequence>MSASVFRSSSANLIKSASAMSRSGLGELGFAYPGFGGATMSVADLGSLTRLEDKIRLLQDDLESERELRNRIERERADLSVQLINLTDRLEDAEGSTDAQIEANRKREGELAKLRKLLEDAQVENEDSMNILRKKHQEALLDYQQQIEGLQKKNTKYIASYLTHAHVSEAFSSFCYTYLKKPHTT</sequence>
<dbReference type="FunFam" id="1.20.5.340:FF:000035">
    <property type="entry name" value="Paramyosin, long form"/>
    <property type="match status" value="1"/>
</dbReference>
<evidence type="ECO:0000256" key="6">
    <source>
        <dbReference type="ARBA" id="ARBA00023123"/>
    </source>
</evidence>
<evidence type="ECO:0000256" key="5">
    <source>
        <dbReference type="ARBA" id="ARBA00023054"/>
    </source>
</evidence>
<evidence type="ECO:0000256" key="8">
    <source>
        <dbReference type="ARBA" id="ARBA00023179"/>
    </source>
</evidence>
<keyword evidence="4" id="KW-0963">Cytoplasm</keyword>
<evidence type="ECO:0000256" key="3">
    <source>
        <dbReference type="ARBA" id="ARBA00022433"/>
    </source>
</evidence>
<evidence type="ECO:0000313" key="11">
    <source>
        <dbReference type="EMBL" id="VDP31451.1"/>
    </source>
</evidence>
<dbReference type="GO" id="GO:0032982">
    <property type="term" value="C:myosin filament"/>
    <property type="evidence" value="ECO:0007669"/>
    <property type="project" value="UniProtKB-KW"/>
</dbReference>
<dbReference type="InterPro" id="IPR002928">
    <property type="entry name" value="Myosin_tail"/>
</dbReference>
<keyword evidence="7" id="KW-0505">Motor protein</keyword>